<name>A0A3S5EMA3_9ACTO</name>
<dbReference type="InterPro" id="IPR010359">
    <property type="entry name" value="IrrE_HExxH"/>
</dbReference>
<dbReference type="InterPro" id="IPR052345">
    <property type="entry name" value="Rad_response_metalloprotease"/>
</dbReference>
<dbReference type="STRING" id="1278298.GCA_000428685_00366"/>
<dbReference type="Pfam" id="PF06114">
    <property type="entry name" value="Peptidase_M78"/>
    <property type="match status" value="1"/>
</dbReference>
<dbReference type="KEGG" id="asla:NCTC11923_01932"/>
<evidence type="ECO:0000313" key="3">
    <source>
        <dbReference type="Proteomes" id="UP000276899"/>
    </source>
</evidence>
<gene>
    <name evidence="2" type="ORF">NCTC11923_01932</name>
</gene>
<dbReference type="Proteomes" id="UP000276899">
    <property type="component" value="Chromosome"/>
</dbReference>
<proteinExistence type="predicted"/>
<dbReference type="EMBL" id="LR134363">
    <property type="protein sequence ID" value="VEG75272.1"/>
    <property type="molecule type" value="Genomic_DNA"/>
</dbReference>
<dbReference type="Gene3D" id="1.10.10.2910">
    <property type="match status" value="1"/>
</dbReference>
<organism evidence="2 3">
    <name type="scientific">Actinomyces slackii</name>
    <dbReference type="NCBI Taxonomy" id="52774"/>
    <lineage>
        <taxon>Bacteria</taxon>
        <taxon>Bacillati</taxon>
        <taxon>Actinomycetota</taxon>
        <taxon>Actinomycetes</taxon>
        <taxon>Actinomycetales</taxon>
        <taxon>Actinomycetaceae</taxon>
        <taxon>Actinomyces</taxon>
    </lineage>
</organism>
<sequence length="278" mass="30988">MSTQEQGRLAAERFRCEHALGTAPIGDLIELIEKTTECDVAIVDAPDEEHGLTMTDSQRGVTFMAVATTQHPMRQRSTLAHELSHLLHHDLAIDLPDPQNGMRPAPERLADAFARHLLVPLPAVEQARPRNGVSWELDDLSDLVRSYLASPAMVAIQLSIARHISQERKREWMGVRTPELATRFGWRTYYDSLSQQSQKARPPRRLLERAIEGYRLGVVKPQILATLQRNPLSTVLSELKSAGITPVAVEPTWQEAGDAPLHEVDLDELDALLGDSPE</sequence>
<keyword evidence="3" id="KW-1185">Reference proteome</keyword>
<feature type="domain" description="IrrE N-terminal-like" evidence="1">
    <location>
        <begin position="61"/>
        <end position="156"/>
    </location>
</feature>
<protein>
    <submittedName>
        <fullName evidence="2">Domain of uncharacterized function (DUF955)</fullName>
    </submittedName>
</protein>
<evidence type="ECO:0000259" key="1">
    <source>
        <dbReference type="Pfam" id="PF06114"/>
    </source>
</evidence>
<dbReference type="PANTHER" id="PTHR43236">
    <property type="entry name" value="ANTITOXIN HIGA1"/>
    <property type="match status" value="1"/>
</dbReference>
<accession>A0A3S5EMA3</accession>
<reference evidence="2 3" key="1">
    <citation type="submission" date="2018-12" db="EMBL/GenBank/DDBJ databases">
        <authorList>
            <consortium name="Pathogen Informatics"/>
        </authorList>
    </citation>
    <scope>NUCLEOTIDE SEQUENCE [LARGE SCALE GENOMIC DNA]</scope>
    <source>
        <strain evidence="2 3">NCTC11923</strain>
    </source>
</reference>
<evidence type="ECO:0000313" key="2">
    <source>
        <dbReference type="EMBL" id="VEG75272.1"/>
    </source>
</evidence>
<dbReference type="AlphaFoldDB" id="A0A3S5EMA3"/>
<dbReference type="RefSeq" id="WP_034515170.1">
    <property type="nucleotide sequence ID" value="NZ_CBCRWE010000008.1"/>
</dbReference>
<dbReference type="PANTHER" id="PTHR43236:SF1">
    <property type="entry name" value="BLL7220 PROTEIN"/>
    <property type="match status" value="1"/>
</dbReference>